<dbReference type="Gene3D" id="3.30.70.1230">
    <property type="entry name" value="Nucleotide cyclase"/>
    <property type="match status" value="1"/>
</dbReference>
<organism evidence="3 4">
    <name type="scientific">Sphingomonas oligophenolica</name>
    <dbReference type="NCBI Taxonomy" id="301154"/>
    <lineage>
        <taxon>Bacteria</taxon>
        <taxon>Pseudomonadati</taxon>
        <taxon>Pseudomonadota</taxon>
        <taxon>Alphaproteobacteria</taxon>
        <taxon>Sphingomonadales</taxon>
        <taxon>Sphingomonadaceae</taxon>
        <taxon>Sphingomonas</taxon>
    </lineage>
</organism>
<dbReference type="SUPFAM" id="SSF55073">
    <property type="entry name" value="Nucleotide cyclase"/>
    <property type="match status" value="1"/>
</dbReference>
<dbReference type="Proteomes" id="UP001419910">
    <property type="component" value="Unassembled WGS sequence"/>
</dbReference>
<dbReference type="PANTHER" id="PTHR43081">
    <property type="entry name" value="ADENYLATE CYCLASE, TERMINAL-DIFFERENTIATION SPECIFIC-RELATED"/>
    <property type="match status" value="1"/>
</dbReference>
<dbReference type="CDD" id="cd07302">
    <property type="entry name" value="CHD"/>
    <property type="match status" value="1"/>
</dbReference>
<accession>A0ABU9Y1W7</accession>
<dbReference type="InterPro" id="IPR001054">
    <property type="entry name" value="A/G_cyclase"/>
</dbReference>
<keyword evidence="1" id="KW-1133">Transmembrane helix</keyword>
<dbReference type="SMART" id="SM01080">
    <property type="entry name" value="CHASE2"/>
    <property type="match status" value="1"/>
</dbReference>
<evidence type="ECO:0000256" key="1">
    <source>
        <dbReference type="SAM" id="Phobius"/>
    </source>
</evidence>
<dbReference type="PANTHER" id="PTHR43081:SF1">
    <property type="entry name" value="ADENYLATE CYCLASE, TERMINAL-DIFFERENTIATION SPECIFIC"/>
    <property type="match status" value="1"/>
</dbReference>
<keyword evidence="4" id="KW-1185">Reference proteome</keyword>
<feature type="domain" description="Guanylate cyclase" evidence="2">
    <location>
        <begin position="483"/>
        <end position="620"/>
    </location>
</feature>
<evidence type="ECO:0000313" key="3">
    <source>
        <dbReference type="EMBL" id="MEN2789795.1"/>
    </source>
</evidence>
<evidence type="ECO:0000259" key="2">
    <source>
        <dbReference type="PROSITE" id="PS50125"/>
    </source>
</evidence>
<dbReference type="SMART" id="SM00044">
    <property type="entry name" value="CYCc"/>
    <property type="match status" value="1"/>
</dbReference>
<dbReference type="InterPro" id="IPR007890">
    <property type="entry name" value="CHASE2"/>
</dbReference>
<reference evidence="3 4" key="1">
    <citation type="submission" date="2024-05" db="EMBL/GenBank/DDBJ databases">
        <authorList>
            <person name="Liu Q."/>
            <person name="Xin Y.-H."/>
        </authorList>
    </citation>
    <scope>NUCLEOTIDE SEQUENCE [LARGE SCALE GENOMIC DNA]</scope>
    <source>
        <strain evidence="3 4">CGMCC 1.10181</strain>
    </source>
</reference>
<dbReference type="Pfam" id="PF00211">
    <property type="entry name" value="Guanylate_cyc"/>
    <property type="match status" value="1"/>
</dbReference>
<dbReference type="PROSITE" id="PS50125">
    <property type="entry name" value="GUANYLATE_CYCLASE_2"/>
    <property type="match status" value="1"/>
</dbReference>
<name>A0ABU9Y1W7_9SPHN</name>
<keyword evidence="1" id="KW-0472">Membrane</keyword>
<protein>
    <submittedName>
        <fullName evidence="3">Adenylate/guanylate cyclase domain-containing protein</fullName>
        <ecNumber evidence="3">4.6.1.-</ecNumber>
    </submittedName>
</protein>
<dbReference type="InterPro" id="IPR029787">
    <property type="entry name" value="Nucleotide_cyclase"/>
</dbReference>
<feature type="transmembrane region" description="Helical" evidence="1">
    <location>
        <begin position="395"/>
        <end position="412"/>
    </location>
</feature>
<dbReference type="EC" id="4.6.1.-" evidence="3"/>
<dbReference type="RefSeq" id="WP_343891410.1">
    <property type="nucleotide sequence ID" value="NZ_BAAAEH010000040.1"/>
</dbReference>
<feature type="transmembrane region" description="Helical" evidence="1">
    <location>
        <begin position="418"/>
        <end position="441"/>
    </location>
</feature>
<proteinExistence type="predicted"/>
<evidence type="ECO:0000313" key="4">
    <source>
        <dbReference type="Proteomes" id="UP001419910"/>
    </source>
</evidence>
<gene>
    <name evidence="3" type="ORF">ABC974_09170</name>
</gene>
<dbReference type="Pfam" id="PF05226">
    <property type="entry name" value="CHASE2"/>
    <property type="match status" value="1"/>
</dbReference>
<sequence length="747" mass="80967">MARGPSLKFVRGKAGVILPGMLALLAVLALQVAGVRSIDRIGLLLFDSYQRVAPRPWQDAGVRVVDIDDESIRQLGQWPWPRTDIARLTQQLSDAGAVAIAYDIVFAEPDRTSPERLAERARRDGVSPEVLDTLKSLPDHDAVLARTLSQTPTILASFLTHDGKGGQIEPKAGIAVGGAQPKVGDDFNGAVQPLPLLRDAAPGVGVVTLVPDDDGIIRRAPLVVSENGQLLPTLSVEALRVAQGAGSIIVKSSNGSGELGSGASVLSIKDGDLTVPTTDTGELWIYYTAPQPDRVVPAWKVLTGKLSPGEMQKAFEGRIVFIGTSASGLYDLKSTPIVDREMGVNVHAQAVEQMVLKKFLSRPDWGPGLERATLVILGLIMAFSLPWLGATRGAILGLVMVGGMVAGSWFAFRDGHYLISPTYPVIALTLVYLVETALTYYREERQRAYIHKAFDRYLSPELVKRIVDDPGQLELGGEEREMTVLFCDIRGFSRLSEKLTPQEIIRFLISFLTPMCDILLERKATIDKFIGDAVLAFWNAPLDDPDQFANAARAALAMTARLRAINVEMRGREASSAWPGEVSIGIGLNAGPCCVGNMGSAQRLSYSLIGDTVNLASRIEGMTKYYGLQIAIGSELKRHLPHFAIVSLDCVRVVGRETPEEIFGLLGDESLAETAGFRDFAIKHQAMLDAYRVQDWATAQTLAEAGQGNAVGYGLRKFYLLMRERITHFAANPPGADWDGVFAATEK</sequence>
<dbReference type="EMBL" id="JBDIME010000006">
    <property type="protein sequence ID" value="MEN2789795.1"/>
    <property type="molecule type" value="Genomic_DNA"/>
</dbReference>
<dbReference type="InterPro" id="IPR050697">
    <property type="entry name" value="Adenylyl/Guanylyl_Cyclase_3/4"/>
</dbReference>
<keyword evidence="1" id="KW-0812">Transmembrane</keyword>
<comment type="caution">
    <text evidence="3">The sequence shown here is derived from an EMBL/GenBank/DDBJ whole genome shotgun (WGS) entry which is preliminary data.</text>
</comment>
<keyword evidence="3" id="KW-0456">Lyase</keyword>
<dbReference type="GO" id="GO:0016829">
    <property type="term" value="F:lyase activity"/>
    <property type="evidence" value="ECO:0007669"/>
    <property type="project" value="UniProtKB-KW"/>
</dbReference>